<feature type="transmembrane region" description="Helical" evidence="1">
    <location>
        <begin position="21"/>
        <end position="40"/>
    </location>
</feature>
<keyword evidence="1" id="KW-0812">Transmembrane</keyword>
<evidence type="ECO:0000313" key="2">
    <source>
        <dbReference type="EMBL" id="RKT60032.1"/>
    </source>
</evidence>
<dbReference type="EMBL" id="RBXN01000002">
    <property type="protein sequence ID" value="RKT60032.1"/>
    <property type="molecule type" value="Genomic_DNA"/>
</dbReference>
<reference evidence="2 3" key="1">
    <citation type="submission" date="2018-10" db="EMBL/GenBank/DDBJ databases">
        <title>Genomic Encyclopedia of Archaeal and Bacterial Type Strains, Phase II (KMG-II): from individual species to whole genera.</title>
        <authorList>
            <person name="Goeker M."/>
        </authorList>
    </citation>
    <scope>NUCLEOTIDE SEQUENCE [LARGE SCALE GENOMIC DNA]</scope>
    <source>
        <strain evidence="2 3">NSB1</strain>
    </source>
</reference>
<keyword evidence="3" id="KW-1185">Reference proteome</keyword>
<keyword evidence="1" id="KW-0472">Membrane</keyword>
<organism evidence="2 3">
    <name type="scientific">Coprobacter fastidiosus NSB1 = JCM 33896</name>
    <dbReference type="NCBI Taxonomy" id="1349822"/>
    <lineage>
        <taxon>Bacteria</taxon>
        <taxon>Pseudomonadati</taxon>
        <taxon>Bacteroidota</taxon>
        <taxon>Bacteroidia</taxon>
        <taxon>Bacteroidales</taxon>
        <taxon>Barnesiellaceae</taxon>
        <taxon>Coprobacter</taxon>
    </lineage>
</organism>
<keyword evidence="1" id="KW-1133">Transmembrane helix</keyword>
<proteinExistence type="predicted"/>
<protein>
    <submittedName>
        <fullName evidence="2">Uncharacterized protein</fullName>
    </submittedName>
</protein>
<dbReference type="AlphaFoldDB" id="A0A495WEB8"/>
<evidence type="ECO:0000313" key="3">
    <source>
        <dbReference type="Proteomes" id="UP000269493"/>
    </source>
</evidence>
<name>A0A495WEB8_9BACT</name>
<comment type="caution">
    <text evidence="2">The sequence shown here is derived from an EMBL/GenBank/DDBJ whole genome shotgun (WGS) entry which is preliminary data.</text>
</comment>
<evidence type="ECO:0000256" key="1">
    <source>
        <dbReference type="SAM" id="Phobius"/>
    </source>
</evidence>
<gene>
    <name evidence="2" type="ORF">BC742_0963</name>
</gene>
<dbReference type="Proteomes" id="UP000269493">
    <property type="component" value="Unassembled WGS sequence"/>
</dbReference>
<accession>A0A495WEB8</accession>
<sequence length="41" mass="5017">MFYLYLEKIPDTFLNRGYIRYLKMIVSVIFVILFVLNPIIF</sequence>